<keyword evidence="3" id="KW-1185">Reference proteome</keyword>
<name>A0A2A9PCQ6_OPHUN</name>
<dbReference type="Proteomes" id="UP000037136">
    <property type="component" value="Unassembled WGS sequence"/>
</dbReference>
<feature type="domain" description="Beta-lactamase-related" evidence="1">
    <location>
        <begin position="15"/>
        <end position="278"/>
    </location>
</feature>
<dbReference type="Pfam" id="PF00144">
    <property type="entry name" value="Beta-lactamase"/>
    <property type="match status" value="1"/>
</dbReference>
<protein>
    <recommendedName>
        <fullName evidence="1">Beta-lactamase-related domain-containing protein</fullName>
    </recommendedName>
</protein>
<dbReference type="STRING" id="268505.A0A2A9PCQ6"/>
<dbReference type="InterPro" id="IPR052907">
    <property type="entry name" value="Beta-lactamase/esterase"/>
</dbReference>
<dbReference type="OrthoDB" id="5946976at2759"/>
<dbReference type="PANTHER" id="PTHR43319:SF3">
    <property type="entry name" value="BETA-LACTAMASE-RELATED DOMAIN-CONTAINING PROTEIN"/>
    <property type="match status" value="1"/>
</dbReference>
<dbReference type="AlphaFoldDB" id="A0A2A9PCQ6"/>
<evidence type="ECO:0000313" key="3">
    <source>
        <dbReference type="Proteomes" id="UP000037136"/>
    </source>
</evidence>
<reference evidence="2 3" key="1">
    <citation type="journal article" date="2015" name="BMC Genomics">
        <title>Gene expression during zombie ant biting behavior reflects the complexity underlying fungal parasitic behavioral manipulation.</title>
        <authorList>
            <person name="de Bekker C."/>
            <person name="Ohm R.A."/>
            <person name="Loreto R.G."/>
            <person name="Sebastian A."/>
            <person name="Albert I."/>
            <person name="Merrow M."/>
            <person name="Brachmann A."/>
            <person name="Hughes D.P."/>
        </authorList>
    </citation>
    <scope>NUCLEOTIDE SEQUENCE [LARGE SCALE GENOMIC DNA]</scope>
    <source>
        <strain evidence="2 3">SC16a</strain>
    </source>
</reference>
<dbReference type="SUPFAM" id="SSF56601">
    <property type="entry name" value="beta-lactamase/transpeptidase-like"/>
    <property type="match status" value="1"/>
</dbReference>
<dbReference type="Gene3D" id="3.40.710.10">
    <property type="entry name" value="DD-peptidase/beta-lactamase superfamily"/>
    <property type="match status" value="1"/>
</dbReference>
<dbReference type="EMBL" id="LAZP02000275">
    <property type="protein sequence ID" value="PFH58616.1"/>
    <property type="molecule type" value="Genomic_DNA"/>
</dbReference>
<dbReference type="InterPro" id="IPR012338">
    <property type="entry name" value="Beta-lactam/transpept-like"/>
</dbReference>
<proteinExistence type="predicted"/>
<gene>
    <name evidence="2" type="ORF">XA68_13457</name>
</gene>
<sequence>MAKACGTCDPRFEEVRQLLEKNVESGEELGASIAVNIDGNLVVDLWAGYADESRSRPWERDTIVNVFSSTKTVLSLAALMLVDRGVCVDDKVSKYWPEFGTNGKENVLVRHLLSHSSGVSGWDDALTAEDLYDFDQATARLARQAPWWVPGTASGYHSLTMGFLLGELIRRVTGKTLTQFVAEEIAAPLGADFQIGAAEKDWPRVTDIVPPSSPPDFSAAGPDSLFLRTLFNPPLDARCANTSGWRRAELGAGNGHGNARSLVRILSAITLGQVDGKRLLSEKTGCPSVSALATA</sequence>
<evidence type="ECO:0000259" key="1">
    <source>
        <dbReference type="Pfam" id="PF00144"/>
    </source>
</evidence>
<accession>A0A2A9PCQ6</accession>
<dbReference type="InterPro" id="IPR001466">
    <property type="entry name" value="Beta-lactam-related"/>
</dbReference>
<evidence type="ECO:0000313" key="2">
    <source>
        <dbReference type="EMBL" id="PFH58616.1"/>
    </source>
</evidence>
<dbReference type="PANTHER" id="PTHR43319">
    <property type="entry name" value="BETA-LACTAMASE-RELATED"/>
    <property type="match status" value="1"/>
</dbReference>
<reference evidence="2 3" key="2">
    <citation type="journal article" date="2017" name="Sci. Rep.">
        <title>Ant-infecting Ophiocordyceps genomes reveal a high diversity of potential behavioral manipulation genes and a possible major role for enterotoxins.</title>
        <authorList>
            <person name="de Bekker C."/>
            <person name="Ohm R.A."/>
            <person name="Evans H.C."/>
            <person name="Brachmann A."/>
            <person name="Hughes D.P."/>
        </authorList>
    </citation>
    <scope>NUCLEOTIDE SEQUENCE [LARGE SCALE GENOMIC DNA]</scope>
    <source>
        <strain evidence="2 3">SC16a</strain>
    </source>
</reference>
<organism evidence="2 3">
    <name type="scientific">Ophiocordyceps unilateralis</name>
    <name type="common">Zombie-ant fungus</name>
    <name type="synonym">Torrubia unilateralis</name>
    <dbReference type="NCBI Taxonomy" id="268505"/>
    <lineage>
        <taxon>Eukaryota</taxon>
        <taxon>Fungi</taxon>
        <taxon>Dikarya</taxon>
        <taxon>Ascomycota</taxon>
        <taxon>Pezizomycotina</taxon>
        <taxon>Sordariomycetes</taxon>
        <taxon>Hypocreomycetidae</taxon>
        <taxon>Hypocreales</taxon>
        <taxon>Ophiocordycipitaceae</taxon>
        <taxon>Ophiocordyceps</taxon>
    </lineage>
</organism>
<comment type="caution">
    <text evidence="2">The sequence shown here is derived from an EMBL/GenBank/DDBJ whole genome shotgun (WGS) entry which is preliminary data.</text>
</comment>